<feature type="transmembrane region" description="Helical" evidence="5">
    <location>
        <begin position="102"/>
        <end position="123"/>
    </location>
</feature>
<evidence type="ECO:0000313" key="7">
    <source>
        <dbReference type="EMBL" id="WGW12519.1"/>
    </source>
</evidence>
<proteinExistence type="predicted"/>
<feature type="transmembrane region" description="Helical" evidence="5">
    <location>
        <begin position="161"/>
        <end position="184"/>
    </location>
</feature>
<dbReference type="PANTHER" id="PTHR42718">
    <property type="entry name" value="MAJOR FACILITATOR SUPERFAMILY MULTIDRUG TRANSPORTER MFSC"/>
    <property type="match status" value="1"/>
</dbReference>
<dbReference type="Proteomes" id="UP001209083">
    <property type="component" value="Chromosome"/>
</dbReference>
<dbReference type="RefSeq" id="WP_349639320.1">
    <property type="nucleotide sequence ID" value="NZ_CP090958.1"/>
</dbReference>
<dbReference type="InterPro" id="IPR036259">
    <property type="entry name" value="MFS_trans_sf"/>
</dbReference>
<dbReference type="Pfam" id="PF07690">
    <property type="entry name" value="MFS_1"/>
    <property type="match status" value="2"/>
</dbReference>
<protein>
    <submittedName>
        <fullName evidence="7">MFS transporter</fullName>
    </submittedName>
</protein>
<evidence type="ECO:0000256" key="2">
    <source>
        <dbReference type="ARBA" id="ARBA00022692"/>
    </source>
</evidence>
<comment type="subcellular location">
    <subcellularLocation>
        <location evidence="1">Cell membrane</location>
        <topology evidence="1">Multi-pass membrane protein</topology>
    </subcellularLocation>
</comment>
<evidence type="ECO:0000256" key="3">
    <source>
        <dbReference type="ARBA" id="ARBA00022989"/>
    </source>
</evidence>
<feature type="transmembrane region" description="Helical" evidence="5">
    <location>
        <begin position="432"/>
        <end position="454"/>
    </location>
</feature>
<dbReference type="SUPFAM" id="SSF103473">
    <property type="entry name" value="MFS general substrate transporter"/>
    <property type="match status" value="2"/>
</dbReference>
<feature type="transmembrane region" description="Helical" evidence="5">
    <location>
        <begin position="329"/>
        <end position="353"/>
    </location>
</feature>
<organism evidence="7 8">
    <name type="scientific">Saxibacter everestensis</name>
    <dbReference type="NCBI Taxonomy" id="2909229"/>
    <lineage>
        <taxon>Bacteria</taxon>
        <taxon>Bacillati</taxon>
        <taxon>Actinomycetota</taxon>
        <taxon>Actinomycetes</taxon>
        <taxon>Micrococcales</taxon>
        <taxon>Brevibacteriaceae</taxon>
        <taxon>Saxibacter</taxon>
    </lineage>
</organism>
<dbReference type="Gene3D" id="1.20.1250.20">
    <property type="entry name" value="MFS general substrate transporter like domains"/>
    <property type="match status" value="1"/>
</dbReference>
<evidence type="ECO:0000256" key="1">
    <source>
        <dbReference type="ARBA" id="ARBA00004651"/>
    </source>
</evidence>
<feature type="transmembrane region" description="Helical" evidence="5">
    <location>
        <begin position="300"/>
        <end position="322"/>
    </location>
</feature>
<reference evidence="7 8" key="1">
    <citation type="submission" date="2023-05" db="EMBL/GenBank/DDBJ databases">
        <title>Lithophilousrod everest ZFBP1038 complete genpme.</title>
        <authorList>
            <person name="Tian M."/>
        </authorList>
    </citation>
    <scope>NUCLEOTIDE SEQUENCE [LARGE SCALE GENOMIC DNA]</scope>
    <source>
        <strain evidence="7 8">ZFBP1038</strain>
    </source>
</reference>
<keyword evidence="2 5" id="KW-0812">Transmembrane</keyword>
<accession>A0ABY8QW74</accession>
<feature type="transmembrane region" description="Helical" evidence="5">
    <location>
        <begin position="196"/>
        <end position="217"/>
    </location>
</feature>
<dbReference type="PROSITE" id="PS50850">
    <property type="entry name" value="MFS"/>
    <property type="match status" value="1"/>
</dbReference>
<feature type="transmembrane region" description="Helical" evidence="5">
    <location>
        <begin position="359"/>
        <end position="382"/>
    </location>
</feature>
<keyword evidence="8" id="KW-1185">Reference proteome</keyword>
<dbReference type="CDD" id="cd17321">
    <property type="entry name" value="MFS_MMR_MDR_like"/>
    <property type="match status" value="1"/>
</dbReference>
<dbReference type="PANTHER" id="PTHR42718:SF39">
    <property type="entry name" value="ACTINORHODIN TRANSPORTER-RELATED"/>
    <property type="match status" value="1"/>
</dbReference>
<keyword evidence="4 5" id="KW-0472">Membrane</keyword>
<feature type="transmembrane region" description="Helical" evidence="5">
    <location>
        <begin position="223"/>
        <end position="244"/>
    </location>
</feature>
<evidence type="ECO:0000256" key="4">
    <source>
        <dbReference type="ARBA" id="ARBA00023136"/>
    </source>
</evidence>
<feature type="transmembrane region" description="Helical" evidence="5">
    <location>
        <begin position="46"/>
        <end position="65"/>
    </location>
</feature>
<keyword evidence="3 5" id="KW-1133">Transmembrane helix</keyword>
<feature type="transmembrane region" description="Helical" evidence="5">
    <location>
        <begin position="135"/>
        <end position="155"/>
    </location>
</feature>
<dbReference type="EMBL" id="CP090958">
    <property type="protein sequence ID" value="WGW12519.1"/>
    <property type="molecule type" value="Genomic_DNA"/>
</dbReference>
<feature type="transmembrane region" description="Helical" evidence="5">
    <location>
        <begin position="72"/>
        <end position="90"/>
    </location>
</feature>
<name>A0ABY8QW74_9MICO</name>
<gene>
    <name evidence="7" type="ORF">LWF01_01770</name>
</gene>
<dbReference type="InterPro" id="IPR011701">
    <property type="entry name" value="MFS"/>
</dbReference>
<evidence type="ECO:0000313" key="8">
    <source>
        <dbReference type="Proteomes" id="UP001209083"/>
    </source>
</evidence>
<evidence type="ECO:0000259" key="6">
    <source>
        <dbReference type="PROSITE" id="PS50850"/>
    </source>
</evidence>
<dbReference type="Gene3D" id="1.20.1720.10">
    <property type="entry name" value="Multidrug resistance protein D"/>
    <property type="match status" value="1"/>
</dbReference>
<evidence type="ECO:0000256" key="5">
    <source>
        <dbReference type="SAM" id="Phobius"/>
    </source>
</evidence>
<feature type="transmembrane region" description="Helical" evidence="5">
    <location>
        <begin position="264"/>
        <end position="288"/>
    </location>
</feature>
<feature type="domain" description="Major facilitator superfamily (MFS) profile" evidence="6">
    <location>
        <begin position="7"/>
        <end position="463"/>
    </location>
</feature>
<dbReference type="PRINTS" id="PR01036">
    <property type="entry name" value="TCRTETB"/>
</dbReference>
<dbReference type="InterPro" id="IPR020846">
    <property type="entry name" value="MFS_dom"/>
</dbReference>
<feature type="transmembrane region" description="Helical" evidence="5">
    <location>
        <begin position="403"/>
        <end position="420"/>
    </location>
</feature>
<sequence>MKKRSLAMAVLVVAQFMDLMDAMITNVALPSIRRDLGATDAQLEWTLTGYILAFAVVLITGGRLGDLFGRRHIFLIGVTIFTLASIGAAAAHSGGELVTTRIIQGAAAALMVPQVLATAQVLFEPHERGKIFGLMSALGGVGVLTGQLLGGWLVVADIAGLGWRSIFLINVPVGVAILIATRLLVPETRAERGGRLDGVGVVLLSATVFSLVFPLTVGNSVDWAWWTWGLIGVAIVLAVAFVAVERRRGDLALLPPRLFRSRGFAVGSLVQLAYQVGWGSFALMLGLYTQEALHFSALEAGLVMVPVTVGSFIGTALAPFAARIGRPAVIIGAGVQMLGFVAYAIVLSASGAALGVWSLALPLGIAGVGMILLAVPLMGLAVAQVDTDQAGAASGAFAMFQQLGYAIGIAVAGIAFFGVIGSHAPQAVYQQAIVLGNVITVIAFAAAGVAAIALPARVKSRAPEQTLLSH</sequence>